<organism evidence="4 5">
    <name type="scientific">Pinibacter aurantiacus</name>
    <dbReference type="NCBI Taxonomy" id="2851599"/>
    <lineage>
        <taxon>Bacteria</taxon>
        <taxon>Pseudomonadati</taxon>
        <taxon>Bacteroidota</taxon>
        <taxon>Chitinophagia</taxon>
        <taxon>Chitinophagales</taxon>
        <taxon>Chitinophagaceae</taxon>
        <taxon>Pinibacter</taxon>
    </lineage>
</organism>
<proteinExistence type="predicted"/>
<dbReference type="InterPro" id="IPR050330">
    <property type="entry name" value="Bact_OuterMem_StrucFunc"/>
</dbReference>
<dbReference type="PANTHER" id="PTHR30329:SF21">
    <property type="entry name" value="LIPOPROTEIN YIAD-RELATED"/>
    <property type="match status" value="1"/>
</dbReference>
<name>A0A9E2S7D3_9BACT</name>
<keyword evidence="5" id="KW-1185">Reference proteome</keyword>
<evidence type="ECO:0000313" key="4">
    <source>
        <dbReference type="EMBL" id="MBV4356257.1"/>
    </source>
</evidence>
<dbReference type="InterPro" id="IPR003367">
    <property type="entry name" value="Thrombospondin_3-like_rpt"/>
</dbReference>
<dbReference type="EMBL" id="JAHSPG010000002">
    <property type="protein sequence ID" value="MBV4356257.1"/>
    <property type="molecule type" value="Genomic_DNA"/>
</dbReference>
<dbReference type="PROSITE" id="PS51123">
    <property type="entry name" value="OMPA_2"/>
    <property type="match status" value="1"/>
</dbReference>
<accession>A0A9E2S7D3</accession>
<dbReference type="Pfam" id="PF18990">
    <property type="entry name" value="DUF5723"/>
    <property type="match status" value="1"/>
</dbReference>
<dbReference type="PANTHER" id="PTHR30329">
    <property type="entry name" value="STATOR ELEMENT OF FLAGELLAR MOTOR COMPLEX"/>
    <property type="match status" value="1"/>
</dbReference>
<feature type="domain" description="OmpA-like" evidence="3">
    <location>
        <begin position="650"/>
        <end position="766"/>
    </location>
</feature>
<evidence type="ECO:0000256" key="1">
    <source>
        <dbReference type="PROSITE-ProRule" id="PRU00473"/>
    </source>
</evidence>
<evidence type="ECO:0000256" key="2">
    <source>
        <dbReference type="SAM" id="SignalP"/>
    </source>
</evidence>
<keyword evidence="2" id="KW-0732">Signal</keyword>
<dbReference type="AlphaFoldDB" id="A0A9E2S7D3"/>
<gene>
    <name evidence="4" type="ORF">KTO63_03790</name>
</gene>
<feature type="chain" id="PRO_5039558293" evidence="2">
    <location>
        <begin position="24"/>
        <end position="766"/>
    </location>
</feature>
<dbReference type="RefSeq" id="WP_217789817.1">
    <property type="nucleotide sequence ID" value="NZ_JAHSPG010000002.1"/>
</dbReference>
<dbReference type="Pfam" id="PF02412">
    <property type="entry name" value="TSP_3"/>
    <property type="match status" value="5"/>
</dbReference>
<dbReference type="Pfam" id="PF00691">
    <property type="entry name" value="OmpA"/>
    <property type="match status" value="1"/>
</dbReference>
<dbReference type="Proteomes" id="UP000812270">
    <property type="component" value="Unassembled WGS sequence"/>
</dbReference>
<feature type="signal peptide" evidence="2">
    <location>
        <begin position="1"/>
        <end position="23"/>
    </location>
</feature>
<comment type="caution">
    <text evidence="4">The sequence shown here is derived from an EMBL/GenBank/DDBJ whole genome shotgun (WGS) entry which is preliminary data.</text>
</comment>
<evidence type="ECO:0000259" key="3">
    <source>
        <dbReference type="PROSITE" id="PS51123"/>
    </source>
</evidence>
<evidence type="ECO:0000313" key="5">
    <source>
        <dbReference type="Proteomes" id="UP000812270"/>
    </source>
</evidence>
<dbReference type="GO" id="GO:0005509">
    <property type="term" value="F:calcium ion binding"/>
    <property type="evidence" value="ECO:0007669"/>
    <property type="project" value="InterPro"/>
</dbReference>
<keyword evidence="1" id="KW-0472">Membrane</keyword>
<protein>
    <submittedName>
        <fullName evidence="4">OmpA family protein</fullName>
    </submittedName>
</protein>
<dbReference type="GO" id="GO:0016020">
    <property type="term" value="C:membrane"/>
    <property type="evidence" value="ECO:0007669"/>
    <property type="project" value="UniProtKB-UniRule"/>
</dbReference>
<sequence length="766" mass="82006">MSRTKKLLAGMTVLSALSNVGFAQDFPGFRSSNYAGVNGVFANPANAADSRFHWDFNLLSFNANVGNNNASYKLSAVNEFFKDDSLVSKLFPLNNQPANALVALAVHAPSILFNVNQKTSFAITTRVRGFGNVNDVDSRMVNTIREQDGITYPYTNGSTNNQRLAMNGWAEAGLTFGRVLQDKGKHFFKAGVTLRYLGGIGNSYAQISNLRGTVVEDAGGKGKYLTDASGILGVGAGGVDLNADNLSADDFTKLEARGIGGDLGFVYEFRPDFEKYQNADGSWKRNKTKYKLKIGVSLLDFGKIKYNTDAINTGLYDIHIPAGQAFYLNELSGKDINEYNGVLQSYPQYFTPKATASTYSVSLPTTLNIDVDYRVAKRVFINAAGFISTVKSEGKPFNALYSSSVSLTPRYESSVFDFYVPVTYNTLTKFNAGAGLRVGPLFLGSGAVLSALLDKSKQADAYVGIHVGIQHKSKKAKKTVQEPAPEPPVEVKKPVAAIAPKDTDGDGISDENDKCPTIKGTAANQGCPVGDKDNDGIPDDQDECPEVAGVALYHGCPVPDTDKDGIKDDVDKCPTVAGLAKYNGCPAPDADKDGIVDEEDKCPTIAGIAKYNGCPIPDTDGDGVNDEEDKCPTVAGAKENNGCPVIKKETIAKVEKAAKNIYFQSGKAVILATSNAQLNEVVKVLKADTTLNIAISGHTDNTGKAEANLKVSQQRADAVKAYFVKKGVAASRITATGYGDTKPVAPNTTVAGRQKNRRVELTLRNY</sequence>
<dbReference type="InterPro" id="IPR006665">
    <property type="entry name" value="OmpA-like"/>
</dbReference>
<dbReference type="InterPro" id="IPR043781">
    <property type="entry name" value="DUF5723"/>
</dbReference>
<dbReference type="GO" id="GO:0007155">
    <property type="term" value="P:cell adhesion"/>
    <property type="evidence" value="ECO:0007669"/>
    <property type="project" value="InterPro"/>
</dbReference>
<reference evidence="4" key="1">
    <citation type="submission" date="2021-06" db="EMBL/GenBank/DDBJ databases">
        <authorList>
            <person name="Huq M.A."/>
        </authorList>
    </citation>
    <scope>NUCLEOTIDE SEQUENCE</scope>
    <source>
        <strain evidence="4">MAH-26</strain>
    </source>
</reference>
<dbReference type="CDD" id="cd07185">
    <property type="entry name" value="OmpA_C-like"/>
    <property type="match status" value="1"/>
</dbReference>